<dbReference type="Pfam" id="PF01794">
    <property type="entry name" value="Ferric_reduct"/>
    <property type="match status" value="1"/>
</dbReference>
<feature type="compositionally biased region" description="Low complexity" evidence="6">
    <location>
        <begin position="312"/>
        <end position="329"/>
    </location>
</feature>
<proteinExistence type="inferred from homology"/>
<feature type="domain" description="Ferric oxidoreductase" evidence="8">
    <location>
        <begin position="64"/>
        <end position="182"/>
    </location>
</feature>
<protein>
    <submittedName>
        <fullName evidence="9">Metalloreductase steap2</fullName>
    </submittedName>
</protein>
<keyword evidence="10" id="KW-1185">Reference proteome</keyword>
<evidence type="ECO:0000256" key="1">
    <source>
        <dbReference type="ARBA" id="ARBA00004141"/>
    </source>
</evidence>
<dbReference type="GO" id="GO:0015677">
    <property type="term" value="P:copper ion import"/>
    <property type="evidence" value="ECO:0007669"/>
    <property type="project" value="TreeGrafter"/>
</dbReference>
<sequence>MGRCVLFRFTIVPADLGTDLTLCPVPLHDCPCRSWDGSDAVSCQLASILQIYYGTKHRRFPQFLDTWLKSRKQFGLVSFFLVTVHAIASAMMLSPTYYSSWFHKVTVTLPANLNLTSATSDLVLTPSKAWMIWKGEAACALGVLAFVLMAVVALTSIRSVGETLNWSEWRCVHSQVSYGVLALSAAHVCVMGSPGWVKKGFPETFKSITFLSVLLPLFVLLLKLVFSLPPLRGYLLKIRRGWERSNAAIESGNKNLSQARGGCCGSKNSAGVNIIITDEMDSGKGASNFIKPGTLNSCCGSEKQGKLAVAASSSSSSSEMSTCSSSTSRSKTEGKEQSAINSSKPGSNSNRNDYSLFGGISLHKDCKCTEQSAPPSSILQCQCSSV</sequence>
<feature type="transmembrane region" description="Helical" evidence="7">
    <location>
        <begin position="74"/>
        <end position="93"/>
    </location>
</feature>
<dbReference type="PANTHER" id="PTHR14239:SF0">
    <property type="entry name" value="F420-DEPENDENT NADP REDUCTASE"/>
    <property type="match status" value="1"/>
</dbReference>
<feature type="region of interest" description="Disordered" evidence="6">
    <location>
        <begin position="310"/>
        <end position="352"/>
    </location>
</feature>
<dbReference type="PANTHER" id="PTHR14239">
    <property type="entry name" value="DUDULIN-RELATED"/>
    <property type="match status" value="1"/>
</dbReference>
<accession>A0AAV3X8W0</accession>
<keyword evidence="4 7" id="KW-1133">Transmembrane helix</keyword>
<dbReference type="EMBL" id="BLXT01000298">
    <property type="protein sequence ID" value="GFN75770.1"/>
    <property type="molecule type" value="Genomic_DNA"/>
</dbReference>
<dbReference type="InterPro" id="IPR013130">
    <property type="entry name" value="Fe3_Rdtase_TM_dom"/>
</dbReference>
<comment type="caution">
    <text evidence="9">The sequence shown here is derived from an EMBL/GenBank/DDBJ whole genome shotgun (WGS) entry which is preliminary data.</text>
</comment>
<organism evidence="9 10">
    <name type="scientific">Plakobranchus ocellatus</name>
    <dbReference type="NCBI Taxonomy" id="259542"/>
    <lineage>
        <taxon>Eukaryota</taxon>
        <taxon>Metazoa</taxon>
        <taxon>Spiralia</taxon>
        <taxon>Lophotrochozoa</taxon>
        <taxon>Mollusca</taxon>
        <taxon>Gastropoda</taxon>
        <taxon>Heterobranchia</taxon>
        <taxon>Euthyneura</taxon>
        <taxon>Panpulmonata</taxon>
        <taxon>Sacoglossa</taxon>
        <taxon>Placobranchoidea</taxon>
        <taxon>Plakobranchidae</taxon>
        <taxon>Plakobranchus</taxon>
    </lineage>
</organism>
<keyword evidence="5 7" id="KW-0472">Membrane</keyword>
<feature type="compositionally biased region" description="Polar residues" evidence="6">
    <location>
        <begin position="338"/>
        <end position="352"/>
    </location>
</feature>
<evidence type="ECO:0000256" key="5">
    <source>
        <dbReference type="ARBA" id="ARBA00023136"/>
    </source>
</evidence>
<feature type="transmembrane region" description="Helical" evidence="7">
    <location>
        <begin position="176"/>
        <end position="196"/>
    </location>
</feature>
<gene>
    <name evidence="9" type="ORF">PoB_000227600</name>
</gene>
<dbReference type="GO" id="GO:0052851">
    <property type="term" value="F:ferric-chelate reductase (NADPH) activity"/>
    <property type="evidence" value="ECO:0007669"/>
    <property type="project" value="TreeGrafter"/>
</dbReference>
<comment type="subcellular location">
    <subcellularLocation>
        <location evidence="1">Membrane</location>
        <topology evidence="1">Multi-pass membrane protein</topology>
    </subcellularLocation>
</comment>
<name>A0AAV3X8W0_9GAST</name>
<feature type="transmembrane region" description="Helical" evidence="7">
    <location>
        <begin position="208"/>
        <end position="231"/>
    </location>
</feature>
<feature type="transmembrane region" description="Helical" evidence="7">
    <location>
        <begin position="131"/>
        <end position="155"/>
    </location>
</feature>
<dbReference type="GO" id="GO:0005768">
    <property type="term" value="C:endosome"/>
    <property type="evidence" value="ECO:0007669"/>
    <property type="project" value="TreeGrafter"/>
</dbReference>
<reference evidence="9 10" key="1">
    <citation type="journal article" date="2021" name="Elife">
        <title>Chloroplast acquisition without the gene transfer in kleptoplastic sea slugs, Plakobranchus ocellatus.</title>
        <authorList>
            <person name="Maeda T."/>
            <person name="Takahashi S."/>
            <person name="Yoshida T."/>
            <person name="Shimamura S."/>
            <person name="Takaki Y."/>
            <person name="Nagai Y."/>
            <person name="Toyoda A."/>
            <person name="Suzuki Y."/>
            <person name="Arimoto A."/>
            <person name="Ishii H."/>
            <person name="Satoh N."/>
            <person name="Nishiyama T."/>
            <person name="Hasebe M."/>
            <person name="Maruyama T."/>
            <person name="Minagawa J."/>
            <person name="Obokata J."/>
            <person name="Shigenobu S."/>
        </authorList>
    </citation>
    <scope>NUCLEOTIDE SEQUENCE [LARGE SCALE GENOMIC DNA]</scope>
</reference>
<evidence type="ECO:0000256" key="4">
    <source>
        <dbReference type="ARBA" id="ARBA00022989"/>
    </source>
</evidence>
<evidence type="ECO:0000256" key="3">
    <source>
        <dbReference type="ARBA" id="ARBA00022692"/>
    </source>
</evidence>
<dbReference type="GO" id="GO:0005886">
    <property type="term" value="C:plasma membrane"/>
    <property type="evidence" value="ECO:0007669"/>
    <property type="project" value="TreeGrafter"/>
</dbReference>
<comment type="similarity">
    <text evidence="2">Belongs to the STEAP family.</text>
</comment>
<evidence type="ECO:0000313" key="10">
    <source>
        <dbReference type="Proteomes" id="UP000735302"/>
    </source>
</evidence>
<evidence type="ECO:0000256" key="7">
    <source>
        <dbReference type="SAM" id="Phobius"/>
    </source>
</evidence>
<dbReference type="GO" id="GO:0008823">
    <property type="term" value="F:cupric reductase (NADH) activity"/>
    <property type="evidence" value="ECO:0007669"/>
    <property type="project" value="TreeGrafter"/>
</dbReference>
<evidence type="ECO:0000259" key="8">
    <source>
        <dbReference type="Pfam" id="PF01794"/>
    </source>
</evidence>
<evidence type="ECO:0000313" key="9">
    <source>
        <dbReference type="EMBL" id="GFN75770.1"/>
    </source>
</evidence>
<keyword evidence="3 7" id="KW-0812">Transmembrane</keyword>
<evidence type="ECO:0000256" key="2">
    <source>
        <dbReference type="ARBA" id="ARBA00007729"/>
    </source>
</evidence>
<dbReference type="InterPro" id="IPR051267">
    <property type="entry name" value="STEAP_metalloreductase"/>
</dbReference>
<dbReference type="AlphaFoldDB" id="A0AAV3X8W0"/>
<evidence type="ECO:0000256" key="6">
    <source>
        <dbReference type="SAM" id="MobiDB-lite"/>
    </source>
</evidence>
<dbReference type="Proteomes" id="UP000735302">
    <property type="component" value="Unassembled WGS sequence"/>
</dbReference>